<evidence type="ECO:0000313" key="1">
    <source>
        <dbReference type="EMBL" id="KMS56656.1"/>
    </source>
</evidence>
<organism evidence="1 2">
    <name type="scientific">Novosphingobium barchaimii LL02</name>
    <dbReference type="NCBI Taxonomy" id="1114963"/>
    <lineage>
        <taxon>Bacteria</taxon>
        <taxon>Pseudomonadati</taxon>
        <taxon>Pseudomonadota</taxon>
        <taxon>Alphaproteobacteria</taxon>
        <taxon>Sphingomonadales</taxon>
        <taxon>Sphingomonadaceae</taxon>
        <taxon>Novosphingobium</taxon>
    </lineage>
</organism>
<comment type="caution">
    <text evidence="1">The sequence shown here is derived from an EMBL/GenBank/DDBJ whole genome shotgun (WGS) entry which is preliminary data.</text>
</comment>
<reference evidence="1 2" key="1">
    <citation type="journal article" date="2015" name="G3 (Bethesda)">
        <title>Insights into Ongoing Evolution of the Hexachlorocyclohexane Catabolic Pathway from Comparative Genomics of Ten Sphingomonadaceae Strains.</title>
        <authorList>
            <person name="Pearce S.L."/>
            <person name="Oakeshott J.G."/>
            <person name="Pandey G."/>
        </authorList>
    </citation>
    <scope>NUCLEOTIDE SEQUENCE [LARGE SCALE GENOMIC DNA]</scope>
    <source>
        <strain evidence="1 2">LL02</strain>
    </source>
</reference>
<name>A0A0J7XYA6_9SPHN</name>
<protein>
    <submittedName>
        <fullName evidence="1">Uncharacterized protein</fullName>
    </submittedName>
</protein>
<evidence type="ECO:0000313" key="2">
    <source>
        <dbReference type="Proteomes" id="UP000052268"/>
    </source>
</evidence>
<keyword evidence="2" id="KW-1185">Reference proteome</keyword>
<gene>
    <name evidence="1" type="ORF">V474_15415</name>
</gene>
<proteinExistence type="predicted"/>
<dbReference type="PATRIC" id="fig|1114963.3.peg.1910"/>
<accession>A0A0J7XYA6</accession>
<sequence length="67" mass="7304">MPNWRIPPGPIPIRAAADCSRDVGFIAPAMAAKVKITAYGYTIYGDLNGKRSVVNCPLRPILKARLH</sequence>
<dbReference type="Proteomes" id="UP000052268">
    <property type="component" value="Unassembled WGS sequence"/>
</dbReference>
<dbReference type="EMBL" id="JACU01000004">
    <property type="protein sequence ID" value="KMS56656.1"/>
    <property type="molecule type" value="Genomic_DNA"/>
</dbReference>
<dbReference type="OrthoDB" id="9810980at2"/>
<dbReference type="AlphaFoldDB" id="A0A0J7XYA6"/>
<dbReference type="RefSeq" id="WP_059151191.1">
    <property type="nucleotide sequence ID" value="NZ_KQ130453.1"/>
</dbReference>